<evidence type="ECO:0000313" key="1">
    <source>
        <dbReference type="EMBL" id="CAE0713489.1"/>
    </source>
</evidence>
<organism evidence="1">
    <name type="scientific">Pseudo-nitzschia australis</name>
    <dbReference type="NCBI Taxonomy" id="44445"/>
    <lineage>
        <taxon>Eukaryota</taxon>
        <taxon>Sar</taxon>
        <taxon>Stramenopiles</taxon>
        <taxon>Ochrophyta</taxon>
        <taxon>Bacillariophyta</taxon>
        <taxon>Bacillariophyceae</taxon>
        <taxon>Bacillariophycidae</taxon>
        <taxon>Bacillariales</taxon>
        <taxon>Bacillariaceae</taxon>
        <taxon>Pseudo-nitzschia</taxon>
    </lineage>
</organism>
<reference evidence="1" key="1">
    <citation type="submission" date="2021-01" db="EMBL/GenBank/DDBJ databases">
        <authorList>
            <person name="Corre E."/>
            <person name="Pelletier E."/>
            <person name="Niang G."/>
            <person name="Scheremetjew M."/>
            <person name="Finn R."/>
            <person name="Kale V."/>
            <person name="Holt S."/>
            <person name="Cochrane G."/>
            <person name="Meng A."/>
            <person name="Brown T."/>
            <person name="Cohen L."/>
        </authorList>
    </citation>
    <scope>NUCLEOTIDE SEQUENCE</scope>
    <source>
        <strain evidence="1">10249 10 AB</strain>
    </source>
</reference>
<accession>A0A7S4AFA1</accession>
<dbReference type="EMBL" id="HBIX01008065">
    <property type="protein sequence ID" value="CAE0713489.1"/>
    <property type="molecule type" value="Transcribed_RNA"/>
</dbReference>
<protein>
    <submittedName>
        <fullName evidence="1">Uncharacterized protein</fullName>
    </submittedName>
</protein>
<name>A0A7S4AFA1_9STRA</name>
<sequence length="321" mass="36330">MVPYLLVIGNPGSRSCSFQIGRVIKTGPNRYTIFQFYFHRKLRENVLLMPSAYCLSRVLNVLQIDSFTSQYVAKYNTIHNQIEWDKRWKTFPKKFVTALVKYHAVTLILRFYELVASKVVDKYRLNKLTMDPFVMSRRIASRIESRSPIAGKVETVRDHKIHVVGNMTSTTLWANLLPFCADYSLHQALLCYGYLKYYNFQRQRRLLAANPSDCDETDESTANGASASVLITEDDKKLAKDLGWKSLRLVTSRKVGWIFSSVGAGVGAVVWPGWGTIVFSALGDGAAGAILDDGYFKARKSLEEEQAADVARDESISRQVQ</sequence>
<gene>
    <name evidence="1" type="ORF">PAUS00366_LOCUS6241</name>
</gene>
<dbReference type="AlphaFoldDB" id="A0A7S4AFA1"/>
<proteinExistence type="predicted"/>